<feature type="compositionally biased region" description="Polar residues" evidence="1">
    <location>
        <begin position="78"/>
        <end position="97"/>
    </location>
</feature>
<protein>
    <submittedName>
        <fullName evidence="2">Uncharacterized protein</fullName>
    </submittedName>
</protein>
<comment type="caution">
    <text evidence="2">The sequence shown here is derived from an EMBL/GenBank/DDBJ whole genome shotgun (WGS) entry which is preliminary data.</text>
</comment>
<dbReference type="GeneID" id="80913524"/>
<organism evidence="2 3">
    <name type="scientific">Didymosphaeria variabile</name>
    <dbReference type="NCBI Taxonomy" id="1932322"/>
    <lineage>
        <taxon>Eukaryota</taxon>
        <taxon>Fungi</taxon>
        <taxon>Dikarya</taxon>
        <taxon>Ascomycota</taxon>
        <taxon>Pezizomycotina</taxon>
        <taxon>Dothideomycetes</taxon>
        <taxon>Pleosporomycetidae</taxon>
        <taxon>Pleosporales</taxon>
        <taxon>Massarineae</taxon>
        <taxon>Didymosphaeriaceae</taxon>
        <taxon>Didymosphaeria</taxon>
    </lineage>
</organism>
<proteinExistence type="predicted"/>
<keyword evidence="3" id="KW-1185">Reference proteome</keyword>
<feature type="compositionally biased region" description="Basic and acidic residues" evidence="1">
    <location>
        <begin position="38"/>
        <end position="49"/>
    </location>
</feature>
<evidence type="ECO:0000313" key="2">
    <source>
        <dbReference type="EMBL" id="KAJ4348616.1"/>
    </source>
</evidence>
<dbReference type="Proteomes" id="UP001140513">
    <property type="component" value="Unassembled WGS sequence"/>
</dbReference>
<dbReference type="AlphaFoldDB" id="A0A9W8XED4"/>
<dbReference type="EMBL" id="JAPEUX010000007">
    <property type="protein sequence ID" value="KAJ4348616.1"/>
    <property type="molecule type" value="Genomic_DNA"/>
</dbReference>
<name>A0A9W8XED4_9PLEO</name>
<sequence>MGLGIEEPYAFDDVSDEDSDVDGRPSKKTPVPDSPPEPDDRVSIEYAHDETGPTAYLLRAMGLPQHEWAQAFQRKNLDSSTQPDNKVTPEDSITATVTEAAGDREQTDNNQQQAEPAKAQDPATTDQGDAVVDDDAAHCNTLFDLANMDVCKTEHGVDGKSKPSIYIHSTIQ</sequence>
<dbReference type="RefSeq" id="XP_056068004.1">
    <property type="nucleotide sequence ID" value="XM_056218739.1"/>
</dbReference>
<feature type="region of interest" description="Disordered" evidence="1">
    <location>
        <begin position="73"/>
        <end position="130"/>
    </location>
</feature>
<feature type="compositionally biased region" description="Acidic residues" evidence="1">
    <location>
        <begin position="9"/>
        <end position="20"/>
    </location>
</feature>
<feature type="region of interest" description="Disordered" evidence="1">
    <location>
        <begin position="1"/>
        <end position="49"/>
    </location>
</feature>
<accession>A0A9W8XED4</accession>
<gene>
    <name evidence="2" type="ORF">N0V89_009994</name>
</gene>
<reference evidence="2" key="1">
    <citation type="submission" date="2022-10" db="EMBL/GenBank/DDBJ databases">
        <title>Tapping the CABI collections for fungal endophytes: first genome assemblies for Collariella, Neodidymelliopsis, Ascochyta clinopodiicola, Didymella pomorum, Didymosphaeria variabile, Neocosmospora piperis and Neocucurbitaria cava.</title>
        <authorList>
            <person name="Hill R."/>
        </authorList>
    </citation>
    <scope>NUCLEOTIDE SEQUENCE</scope>
    <source>
        <strain evidence="2">IMI 356815</strain>
    </source>
</reference>
<evidence type="ECO:0000313" key="3">
    <source>
        <dbReference type="Proteomes" id="UP001140513"/>
    </source>
</evidence>
<evidence type="ECO:0000256" key="1">
    <source>
        <dbReference type="SAM" id="MobiDB-lite"/>
    </source>
</evidence>